<feature type="transmembrane region" description="Helical" evidence="7">
    <location>
        <begin position="252"/>
        <end position="272"/>
    </location>
</feature>
<gene>
    <name evidence="9" type="ORF">GPICK_00595</name>
</gene>
<dbReference type="GO" id="GO:0016020">
    <property type="term" value="C:membrane"/>
    <property type="evidence" value="ECO:0007669"/>
    <property type="project" value="UniProtKB-SubCell"/>
</dbReference>
<dbReference type="GO" id="GO:0015990">
    <property type="term" value="P:electron transport coupled proton transport"/>
    <property type="evidence" value="ECO:0007669"/>
    <property type="project" value="TreeGrafter"/>
</dbReference>
<feature type="transmembrane region" description="Helical" evidence="7">
    <location>
        <begin position="340"/>
        <end position="360"/>
    </location>
</feature>
<dbReference type="GO" id="GO:0008137">
    <property type="term" value="F:NADH dehydrogenase (ubiquinone) activity"/>
    <property type="evidence" value="ECO:0007669"/>
    <property type="project" value="InterPro"/>
</dbReference>
<feature type="transmembrane region" description="Helical" evidence="7">
    <location>
        <begin position="89"/>
        <end position="109"/>
    </location>
</feature>
<feature type="transmembrane region" description="Helical" evidence="7">
    <location>
        <begin position="6"/>
        <end position="27"/>
    </location>
</feature>
<evidence type="ECO:0000256" key="4">
    <source>
        <dbReference type="ARBA" id="ARBA00022989"/>
    </source>
</evidence>
<comment type="similarity">
    <text evidence="2">Belongs to the complex I subunit 4 family.</text>
</comment>
<proteinExistence type="inferred from homology"/>
<evidence type="ECO:0000256" key="2">
    <source>
        <dbReference type="ARBA" id="ARBA00009025"/>
    </source>
</evidence>
<evidence type="ECO:0000256" key="3">
    <source>
        <dbReference type="ARBA" id="ARBA00022692"/>
    </source>
</evidence>
<sequence>MADYPILTILILLPLAGCLCLAPVWNCRKSVRPLALGFAVAELALAGWLLLTAPGMSVAPGAPAGYFLWEDAAWIERFGIRYLLGMDGISLLMVGLTAFITVVAMLVSWRGVTERTALHYFLILLMESGIVGVFLSLDLVLFYLFWELMLIPMFFLIGIWGHGRRVYSAVKFFLYTLVGSLLMLLAIIGVYLVHGAGSGVYTFALPLLARAPITHAAAPWLFGAFLLAFAIKFPLFPLHTWLPDAHTDAPTAGSVILAALLLKTGAYGLVRFGYPLFPAAARSFAPLLMALAVAGILYASWVAFAQEDMKRMVAYSSVGHMGFVALGIASWSPVALSGSILQMVNHGITTGALFALVGMLDERAHTREVAAYGGLWGKVPVYSFFFLLFAMASAGLPGLNNFTGEFLILAGAFRTTPLAVVLAFVGIILPLVYTVRLVQELLFQTERQPLQLSDVTLREGALLAVLAGIDVAIGFHPKPLLDLLTVPVALLTGGAP</sequence>
<reference evidence="9 10" key="1">
    <citation type="journal article" date="2015" name="Genome Announc.">
        <title>Complete Genome of Geobacter pickeringii G13T, a Metal-Reducing Isolate from Sedimentary Kaolin Deposits.</title>
        <authorList>
            <person name="Badalamenti J.P."/>
            <person name="Bond D.R."/>
        </authorList>
    </citation>
    <scope>NUCLEOTIDE SEQUENCE [LARGE SCALE GENOMIC DNA]</scope>
    <source>
        <strain evidence="9 10">G13</strain>
    </source>
</reference>
<dbReference type="OrthoDB" id="9805769at2"/>
<organism evidence="9 10">
    <name type="scientific">Geobacter pickeringii</name>
    <dbReference type="NCBI Taxonomy" id="345632"/>
    <lineage>
        <taxon>Bacteria</taxon>
        <taxon>Pseudomonadati</taxon>
        <taxon>Thermodesulfobacteriota</taxon>
        <taxon>Desulfuromonadia</taxon>
        <taxon>Geobacterales</taxon>
        <taxon>Geobacteraceae</taxon>
        <taxon>Geobacter</taxon>
    </lineage>
</organism>
<dbReference type="GO" id="GO:0048039">
    <property type="term" value="F:ubiquinone binding"/>
    <property type="evidence" value="ECO:0007669"/>
    <property type="project" value="TreeGrafter"/>
</dbReference>
<evidence type="ECO:0000313" key="10">
    <source>
        <dbReference type="Proteomes" id="UP000057609"/>
    </source>
</evidence>
<dbReference type="GO" id="GO:0003954">
    <property type="term" value="F:NADH dehydrogenase activity"/>
    <property type="evidence" value="ECO:0007669"/>
    <property type="project" value="TreeGrafter"/>
</dbReference>
<feature type="transmembrane region" description="Helical" evidence="7">
    <location>
        <begin position="116"/>
        <end position="135"/>
    </location>
</feature>
<dbReference type="InterPro" id="IPR001750">
    <property type="entry name" value="ND/Mrp_TM"/>
</dbReference>
<dbReference type="PRINTS" id="PR01437">
    <property type="entry name" value="NUOXDRDTASE4"/>
</dbReference>
<feature type="transmembrane region" description="Helical" evidence="7">
    <location>
        <begin position="284"/>
        <end position="305"/>
    </location>
</feature>
<dbReference type="GO" id="GO:0042773">
    <property type="term" value="P:ATP synthesis coupled electron transport"/>
    <property type="evidence" value="ECO:0007669"/>
    <property type="project" value="InterPro"/>
</dbReference>
<dbReference type="GO" id="GO:0012505">
    <property type="term" value="C:endomembrane system"/>
    <property type="evidence" value="ECO:0007669"/>
    <property type="project" value="UniProtKB-SubCell"/>
</dbReference>
<keyword evidence="3 6" id="KW-0812">Transmembrane</keyword>
<feature type="domain" description="NADH:quinone oxidoreductase/Mrp antiporter transmembrane" evidence="8">
    <location>
        <begin position="136"/>
        <end position="426"/>
    </location>
</feature>
<keyword evidence="5 7" id="KW-0472">Membrane</keyword>
<accession>A0A0B5B6B7</accession>
<keyword evidence="4 7" id="KW-1133">Transmembrane helix</keyword>
<dbReference type="Pfam" id="PF00361">
    <property type="entry name" value="Proton_antipo_M"/>
    <property type="match status" value="1"/>
</dbReference>
<dbReference type="RefSeq" id="WP_039739572.1">
    <property type="nucleotide sequence ID" value="NZ_CP009788.1"/>
</dbReference>
<dbReference type="KEGG" id="gpi:GPICK_00595"/>
<dbReference type="STRING" id="345632.GPICK_00595"/>
<dbReference type="Proteomes" id="UP000057609">
    <property type="component" value="Chromosome"/>
</dbReference>
<feature type="transmembrane region" description="Helical" evidence="7">
    <location>
        <begin position="312"/>
        <end position="334"/>
    </location>
</feature>
<feature type="transmembrane region" description="Helical" evidence="7">
    <location>
        <begin position="381"/>
        <end position="399"/>
    </location>
</feature>
<dbReference type="PANTHER" id="PTHR43507">
    <property type="entry name" value="NADH-UBIQUINONE OXIDOREDUCTASE CHAIN 4"/>
    <property type="match status" value="1"/>
</dbReference>
<keyword evidence="10" id="KW-1185">Reference proteome</keyword>
<feature type="transmembrane region" description="Helical" evidence="7">
    <location>
        <begin position="213"/>
        <end position="231"/>
    </location>
</feature>
<dbReference type="EMBL" id="CP009788">
    <property type="protein sequence ID" value="AJE02073.1"/>
    <property type="molecule type" value="Genomic_DNA"/>
</dbReference>
<evidence type="ECO:0000256" key="7">
    <source>
        <dbReference type="SAM" id="Phobius"/>
    </source>
</evidence>
<feature type="transmembrane region" description="Helical" evidence="7">
    <location>
        <begin position="34"/>
        <end position="51"/>
    </location>
</feature>
<dbReference type="InterPro" id="IPR003918">
    <property type="entry name" value="NADH_UbQ_OxRdtase"/>
</dbReference>
<evidence type="ECO:0000256" key="5">
    <source>
        <dbReference type="ARBA" id="ARBA00023136"/>
    </source>
</evidence>
<evidence type="ECO:0000259" key="8">
    <source>
        <dbReference type="Pfam" id="PF00361"/>
    </source>
</evidence>
<dbReference type="PANTHER" id="PTHR43507:SF1">
    <property type="entry name" value="NADH-UBIQUINONE OXIDOREDUCTASE CHAIN 4"/>
    <property type="match status" value="1"/>
</dbReference>
<evidence type="ECO:0000256" key="1">
    <source>
        <dbReference type="ARBA" id="ARBA00004127"/>
    </source>
</evidence>
<comment type="subcellular location">
    <subcellularLocation>
        <location evidence="1">Endomembrane system</location>
        <topology evidence="1">Multi-pass membrane protein</topology>
    </subcellularLocation>
    <subcellularLocation>
        <location evidence="6">Membrane</location>
        <topology evidence="6">Multi-pass membrane protein</topology>
    </subcellularLocation>
</comment>
<dbReference type="InterPro" id="IPR010227">
    <property type="entry name" value="NADH_Q_OxRdtase_chainM/4"/>
</dbReference>
<feature type="transmembrane region" description="Helical" evidence="7">
    <location>
        <begin position="419"/>
        <end position="438"/>
    </location>
</feature>
<protein>
    <submittedName>
        <fullName evidence="9">NADH dehydrogenase</fullName>
    </submittedName>
</protein>
<dbReference type="NCBIfam" id="TIGR01972">
    <property type="entry name" value="NDH_I_M"/>
    <property type="match status" value="1"/>
</dbReference>
<evidence type="ECO:0000313" key="9">
    <source>
        <dbReference type="EMBL" id="AJE02073.1"/>
    </source>
</evidence>
<dbReference type="HOGENOM" id="CLU_007100_4_4_7"/>
<evidence type="ECO:0000256" key="6">
    <source>
        <dbReference type="RuleBase" id="RU000320"/>
    </source>
</evidence>
<dbReference type="AlphaFoldDB" id="A0A0B5B6B7"/>
<name>A0A0B5B6B7_9BACT</name>
<feature type="transmembrane region" description="Helical" evidence="7">
    <location>
        <begin position="172"/>
        <end position="193"/>
    </location>
</feature>
<feature type="transmembrane region" description="Helical" evidence="7">
    <location>
        <begin position="141"/>
        <end position="160"/>
    </location>
</feature>